<reference evidence="2" key="1">
    <citation type="journal article" date="2019" name="Int. J. Syst. Evol. Microbiol.">
        <title>The Global Catalogue of Microorganisms (GCM) 10K type strain sequencing project: providing services to taxonomists for standard genome sequencing and annotation.</title>
        <authorList>
            <consortium name="The Broad Institute Genomics Platform"/>
            <consortium name="The Broad Institute Genome Sequencing Center for Infectious Disease"/>
            <person name="Wu L."/>
            <person name="Ma J."/>
        </authorList>
    </citation>
    <scope>NUCLEOTIDE SEQUENCE [LARGE SCALE GENOMIC DNA]</scope>
    <source>
        <strain evidence="2">NBRC 108565</strain>
    </source>
</reference>
<dbReference type="InterPro" id="IPR016064">
    <property type="entry name" value="NAD/diacylglycerol_kinase_sf"/>
</dbReference>
<keyword evidence="2" id="KW-1185">Reference proteome</keyword>
<dbReference type="Proteomes" id="UP001321475">
    <property type="component" value="Chromosome"/>
</dbReference>
<name>A0ABN6XG41_9CELL</name>
<dbReference type="PANTHER" id="PTHR20275:SF0">
    <property type="entry name" value="NAD KINASE"/>
    <property type="match status" value="1"/>
</dbReference>
<evidence type="ECO:0008006" key="3">
    <source>
        <dbReference type="Google" id="ProtNLM"/>
    </source>
</evidence>
<dbReference type="Pfam" id="PF01513">
    <property type="entry name" value="NAD_kinase"/>
    <property type="match status" value="1"/>
</dbReference>
<dbReference type="InterPro" id="IPR017438">
    <property type="entry name" value="ATP-NAD_kinase_N"/>
</dbReference>
<evidence type="ECO:0000313" key="2">
    <source>
        <dbReference type="Proteomes" id="UP001321475"/>
    </source>
</evidence>
<accession>A0ABN6XG41</accession>
<gene>
    <name evidence="1" type="ORF">GCM10025865_30750</name>
</gene>
<dbReference type="SUPFAM" id="SSF111331">
    <property type="entry name" value="NAD kinase/diacylglycerol kinase-like"/>
    <property type="match status" value="1"/>
</dbReference>
<dbReference type="EMBL" id="AP027729">
    <property type="protein sequence ID" value="BDZ43776.1"/>
    <property type="molecule type" value="Genomic_DNA"/>
</dbReference>
<dbReference type="InterPro" id="IPR002504">
    <property type="entry name" value="NADK"/>
</dbReference>
<dbReference type="PANTHER" id="PTHR20275">
    <property type="entry name" value="NAD KINASE"/>
    <property type="match status" value="1"/>
</dbReference>
<organism evidence="1 2">
    <name type="scientific">Paraoerskovia sediminicola</name>
    <dbReference type="NCBI Taxonomy" id="1138587"/>
    <lineage>
        <taxon>Bacteria</taxon>
        <taxon>Bacillati</taxon>
        <taxon>Actinomycetota</taxon>
        <taxon>Actinomycetes</taxon>
        <taxon>Micrococcales</taxon>
        <taxon>Cellulomonadaceae</taxon>
        <taxon>Paraoerskovia</taxon>
    </lineage>
</organism>
<sequence>MLIVTHGGRPEALAVLDESVRELEAAGFAVSLHDDDLAEQFGEAGNGIERVRDRERVDESEVVLVIGGDGTILRAAELTHGTRIPLLGVNLGHVGFLAESEREDLRQTVRRLADGDYTVEERRTLDVVVHLPGSPNRCEGGR</sequence>
<evidence type="ECO:0000313" key="1">
    <source>
        <dbReference type="EMBL" id="BDZ43776.1"/>
    </source>
</evidence>
<proteinExistence type="predicted"/>
<dbReference type="Gene3D" id="3.40.50.10330">
    <property type="entry name" value="Probable inorganic polyphosphate/atp-NAD kinase, domain 1"/>
    <property type="match status" value="1"/>
</dbReference>
<protein>
    <recommendedName>
        <fullName evidence="3">NAD(+) kinase</fullName>
    </recommendedName>
</protein>